<dbReference type="RefSeq" id="WP_218796982.1">
    <property type="nucleotide sequence ID" value="NZ_CP079097.1"/>
</dbReference>
<accession>A0AA35XV59</accession>
<evidence type="ECO:0000313" key="3">
    <source>
        <dbReference type="Proteomes" id="UP001158598"/>
    </source>
</evidence>
<proteinExistence type="predicted"/>
<evidence type="ECO:0000313" key="2">
    <source>
        <dbReference type="EMBL" id="CAI8820198.1"/>
    </source>
</evidence>
<sequence length="208" mass="22383">MSYFDFNSAEQASFELIPKDTLVRLRLTLKPGGFDDASQGWTGGWATRSPETGAVYLACEGVVLDGPYARRKLWWNIGLHSPKGPTWQAMGRSFIRSLLNSARRIHPADTGPQAQNARRIAGFAELDGLEFAGRIDIEKDGRGNDRNTVRAVIEPDHKDYAQLMGQHFAPPVPTSPSGAIPAAATPAYAPSAPTASSAIPGGKPAWAQ</sequence>
<name>A0AA35XV59_METCP</name>
<dbReference type="EMBL" id="OX458332">
    <property type="protein sequence ID" value="CAI8820198.1"/>
    <property type="molecule type" value="Genomic_DNA"/>
</dbReference>
<organism evidence="2 3">
    <name type="scientific">Methylococcus capsulatus</name>
    <dbReference type="NCBI Taxonomy" id="414"/>
    <lineage>
        <taxon>Bacteria</taxon>
        <taxon>Pseudomonadati</taxon>
        <taxon>Pseudomonadota</taxon>
        <taxon>Gammaproteobacteria</taxon>
        <taxon>Methylococcales</taxon>
        <taxon>Methylococcaceae</taxon>
        <taxon>Methylococcus</taxon>
    </lineage>
</organism>
<protein>
    <submittedName>
        <fullName evidence="2">Uncharacterized protein</fullName>
    </submittedName>
</protein>
<dbReference type="Proteomes" id="UP001158598">
    <property type="component" value="Chromosome"/>
</dbReference>
<gene>
    <name evidence="2" type="ORF">MCNOR_1930</name>
</gene>
<dbReference type="AlphaFoldDB" id="A0AA35XV59"/>
<feature type="compositionally biased region" description="Low complexity" evidence="1">
    <location>
        <begin position="175"/>
        <end position="202"/>
    </location>
</feature>
<reference evidence="2" key="1">
    <citation type="submission" date="2023-03" db="EMBL/GenBank/DDBJ databases">
        <authorList>
            <person name="Pearce D."/>
        </authorList>
    </citation>
    <scope>NUCLEOTIDE SEQUENCE</scope>
    <source>
        <strain evidence="2">Mc</strain>
    </source>
</reference>
<evidence type="ECO:0000256" key="1">
    <source>
        <dbReference type="SAM" id="MobiDB-lite"/>
    </source>
</evidence>
<feature type="region of interest" description="Disordered" evidence="1">
    <location>
        <begin position="170"/>
        <end position="208"/>
    </location>
</feature>